<protein>
    <recommendedName>
        <fullName evidence="2">DUF7223 domain-containing protein</fullName>
    </recommendedName>
</protein>
<dbReference type="InterPro" id="IPR055647">
    <property type="entry name" value="DUF7223"/>
</dbReference>
<proteinExistence type="predicted"/>
<name>A0A9P5JZA6_9AGAM</name>
<dbReference type="AlphaFoldDB" id="A0A9P5JZA6"/>
<evidence type="ECO:0000259" key="2">
    <source>
        <dbReference type="Pfam" id="PF23865"/>
    </source>
</evidence>
<evidence type="ECO:0000256" key="1">
    <source>
        <dbReference type="SAM" id="SignalP"/>
    </source>
</evidence>
<gene>
    <name evidence="3" type="ORF">DFH94DRAFT_655780</name>
</gene>
<dbReference type="Proteomes" id="UP000759537">
    <property type="component" value="Unassembled WGS sequence"/>
</dbReference>
<organism evidence="3 4">
    <name type="scientific">Russula ochroleuca</name>
    <dbReference type="NCBI Taxonomy" id="152965"/>
    <lineage>
        <taxon>Eukaryota</taxon>
        <taxon>Fungi</taxon>
        <taxon>Dikarya</taxon>
        <taxon>Basidiomycota</taxon>
        <taxon>Agaricomycotina</taxon>
        <taxon>Agaricomycetes</taxon>
        <taxon>Russulales</taxon>
        <taxon>Russulaceae</taxon>
        <taxon>Russula</taxon>
    </lineage>
</organism>
<evidence type="ECO:0000313" key="4">
    <source>
        <dbReference type="Proteomes" id="UP000759537"/>
    </source>
</evidence>
<reference evidence="3" key="1">
    <citation type="submission" date="2019-10" db="EMBL/GenBank/DDBJ databases">
        <authorList>
            <consortium name="DOE Joint Genome Institute"/>
            <person name="Kuo A."/>
            <person name="Miyauchi S."/>
            <person name="Kiss E."/>
            <person name="Drula E."/>
            <person name="Kohler A."/>
            <person name="Sanchez-Garcia M."/>
            <person name="Andreopoulos B."/>
            <person name="Barry K.W."/>
            <person name="Bonito G."/>
            <person name="Buee M."/>
            <person name="Carver A."/>
            <person name="Chen C."/>
            <person name="Cichocki N."/>
            <person name="Clum A."/>
            <person name="Culley D."/>
            <person name="Crous P.W."/>
            <person name="Fauchery L."/>
            <person name="Girlanda M."/>
            <person name="Hayes R."/>
            <person name="Keri Z."/>
            <person name="LaButti K."/>
            <person name="Lipzen A."/>
            <person name="Lombard V."/>
            <person name="Magnuson J."/>
            <person name="Maillard F."/>
            <person name="Morin E."/>
            <person name="Murat C."/>
            <person name="Nolan M."/>
            <person name="Ohm R."/>
            <person name="Pangilinan J."/>
            <person name="Pereira M."/>
            <person name="Perotto S."/>
            <person name="Peter M."/>
            <person name="Riley R."/>
            <person name="Sitrit Y."/>
            <person name="Stielow B."/>
            <person name="Szollosi G."/>
            <person name="Zifcakova L."/>
            <person name="Stursova M."/>
            <person name="Spatafora J.W."/>
            <person name="Tedersoo L."/>
            <person name="Vaario L.-M."/>
            <person name="Yamada A."/>
            <person name="Yan M."/>
            <person name="Wang P."/>
            <person name="Xu J."/>
            <person name="Bruns T."/>
            <person name="Baldrian P."/>
            <person name="Vilgalys R."/>
            <person name="Henrissat B."/>
            <person name="Grigoriev I.V."/>
            <person name="Hibbett D."/>
            <person name="Nagy L.G."/>
            <person name="Martin F.M."/>
        </authorList>
    </citation>
    <scope>NUCLEOTIDE SEQUENCE</scope>
    <source>
        <strain evidence="3">Prilba</strain>
    </source>
</reference>
<feature type="chain" id="PRO_5040238203" description="DUF7223 domain-containing protein" evidence="1">
    <location>
        <begin position="26"/>
        <end position="538"/>
    </location>
</feature>
<keyword evidence="4" id="KW-1185">Reference proteome</keyword>
<accession>A0A9P5JZA6</accession>
<keyword evidence="1" id="KW-0732">Signal</keyword>
<feature type="domain" description="DUF7223" evidence="2">
    <location>
        <begin position="293"/>
        <end position="487"/>
    </location>
</feature>
<sequence>MSFTTKFSATLCLTLVLAAGRRALAVNDWSVPCTQGKCSWDLPADSSASGALHIWGPTSAISDITPAAGWQITTNCDPSATTQKIQLVCQDSNPDCDHLFQGGGAVDTIVRVPDGCGPIPFARVAQHQILQSNLSSRASEAPVHELALDTNFTAATPSQDGNVHFSIQGMNSNIGSPARRGHQRRVRSLTSSRDKIYRRHFLASGVNAPRGLGSFNHTLAANPIPIDFSGVTNLFNTSIECPASAAIPISSSASVSLDVGADVHVTVGLGAVAAGSLIPPSITEFGLTIALDGNVDANLSVVANISGQVSSPSITLFQIGIPGLSFPGILEVGPEFKLMSQFDAKFGLNNINAAVDLNYNLSGVSFVFPPQAGSNVDGITPGSKQVTISTSPDVGATFEATGHLIPQVDIGLSALGGIASTTVFLNLDASADFTVSTTSIASPQPCVNASSDLNVGVGAQGSFFDLFNASVGTSLFDKEFPLFQKCFGPANPSSTAPPATVTLSSLRRRHDSPRARHLALFGGSLRPLHAKRLDLSCP</sequence>
<comment type="caution">
    <text evidence="3">The sequence shown here is derived from an EMBL/GenBank/DDBJ whole genome shotgun (WGS) entry which is preliminary data.</text>
</comment>
<evidence type="ECO:0000313" key="3">
    <source>
        <dbReference type="EMBL" id="KAF8472215.1"/>
    </source>
</evidence>
<dbReference type="OrthoDB" id="73875at2759"/>
<feature type="signal peptide" evidence="1">
    <location>
        <begin position="1"/>
        <end position="25"/>
    </location>
</feature>
<dbReference type="EMBL" id="WHVB01000021">
    <property type="protein sequence ID" value="KAF8472215.1"/>
    <property type="molecule type" value="Genomic_DNA"/>
</dbReference>
<reference evidence="3" key="2">
    <citation type="journal article" date="2020" name="Nat. Commun.">
        <title>Large-scale genome sequencing of mycorrhizal fungi provides insights into the early evolution of symbiotic traits.</title>
        <authorList>
            <person name="Miyauchi S."/>
            <person name="Kiss E."/>
            <person name="Kuo A."/>
            <person name="Drula E."/>
            <person name="Kohler A."/>
            <person name="Sanchez-Garcia M."/>
            <person name="Morin E."/>
            <person name="Andreopoulos B."/>
            <person name="Barry K.W."/>
            <person name="Bonito G."/>
            <person name="Buee M."/>
            <person name="Carver A."/>
            <person name="Chen C."/>
            <person name="Cichocki N."/>
            <person name="Clum A."/>
            <person name="Culley D."/>
            <person name="Crous P.W."/>
            <person name="Fauchery L."/>
            <person name="Girlanda M."/>
            <person name="Hayes R.D."/>
            <person name="Keri Z."/>
            <person name="LaButti K."/>
            <person name="Lipzen A."/>
            <person name="Lombard V."/>
            <person name="Magnuson J."/>
            <person name="Maillard F."/>
            <person name="Murat C."/>
            <person name="Nolan M."/>
            <person name="Ohm R.A."/>
            <person name="Pangilinan J."/>
            <person name="Pereira M.F."/>
            <person name="Perotto S."/>
            <person name="Peter M."/>
            <person name="Pfister S."/>
            <person name="Riley R."/>
            <person name="Sitrit Y."/>
            <person name="Stielow J.B."/>
            <person name="Szollosi G."/>
            <person name="Zifcakova L."/>
            <person name="Stursova M."/>
            <person name="Spatafora J.W."/>
            <person name="Tedersoo L."/>
            <person name="Vaario L.M."/>
            <person name="Yamada A."/>
            <person name="Yan M."/>
            <person name="Wang P."/>
            <person name="Xu J."/>
            <person name="Bruns T."/>
            <person name="Baldrian P."/>
            <person name="Vilgalys R."/>
            <person name="Dunand C."/>
            <person name="Henrissat B."/>
            <person name="Grigoriev I.V."/>
            <person name="Hibbett D."/>
            <person name="Nagy L.G."/>
            <person name="Martin F.M."/>
        </authorList>
    </citation>
    <scope>NUCLEOTIDE SEQUENCE</scope>
    <source>
        <strain evidence="3">Prilba</strain>
    </source>
</reference>
<dbReference type="Pfam" id="PF23865">
    <property type="entry name" value="DUF7223"/>
    <property type="match status" value="1"/>
</dbReference>